<keyword evidence="2" id="KW-1185">Reference proteome</keyword>
<accession>A0A2V3ZUG1</accession>
<dbReference type="Proteomes" id="UP000248079">
    <property type="component" value="Unassembled WGS sequence"/>
</dbReference>
<gene>
    <name evidence="1" type="ORF">DF185_17120</name>
</gene>
<sequence>MSLDISDYLNCFNCWSSFLFLKANAHSSKTIGFQLKLAFCNNLRRFRIVLNTRENYKLLQNSELEIFF</sequence>
<comment type="caution">
    <text evidence="1">The sequence shown here is derived from an EMBL/GenBank/DDBJ whole genome shotgun (WGS) entry which is preliminary data.</text>
</comment>
<dbReference type="EMBL" id="QFLI01000008">
    <property type="protein sequence ID" value="PXX98051.1"/>
    <property type="molecule type" value="Genomic_DNA"/>
</dbReference>
<dbReference type="AlphaFoldDB" id="A0A2V3ZUG1"/>
<evidence type="ECO:0000313" key="2">
    <source>
        <dbReference type="Proteomes" id="UP000248079"/>
    </source>
</evidence>
<name>A0A2V3ZUG1_9BACT</name>
<reference evidence="1 2" key="1">
    <citation type="submission" date="2018-05" db="EMBL/GenBank/DDBJ databases">
        <title>Marinifilum breve JC075T sp. nov., a marine bacterium isolated from Yongle Blue Hole in the South China Sea.</title>
        <authorList>
            <person name="Fu T."/>
        </authorList>
    </citation>
    <scope>NUCLEOTIDE SEQUENCE [LARGE SCALE GENOMIC DNA]</scope>
    <source>
        <strain evidence="1 2">JC075</strain>
    </source>
</reference>
<organism evidence="1 2">
    <name type="scientific">Marinifilum breve</name>
    <dbReference type="NCBI Taxonomy" id="2184082"/>
    <lineage>
        <taxon>Bacteria</taxon>
        <taxon>Pseudomonadati</taxon>
        <taxon>Bacteroidota</taxon>
        <taxon>Bacteroidia</taxon>
        <taxon>Marinilabiliales</taxon>
        <taxon>Marinifilaceae</taxon>
    </lineage>
</organism>
<proteinExistence type="predicted"/>
<evidence type="ECO:0000313" key="1">
    <source>
        <dbReference type="EMBL" id="PXX98051.1"/>
    </source>
</evidence>
<protein>
    <submittedName>
        <fullName evidence="1">Uncharacterized protein</fullName>
    </submittedName>
</protein>